<dbReference type="PROSITE" id="PS51884">
    <property type="entry name" value="CHAPLIN"/>
    <property type="match status" value="1"/>
</dbReference>
<reference evidence="2 3" key="1">
    <citation type="journal article" date="2015" name="Genome Biol. Evol.">
        <title>Phylogenomic analyses indicate that early fungi evolved digesting cell walls of algal ancestors of land plants.</title>
        <authorList>
            <person name="Chang Y."/>
            <person name="Wang S."/>
            <person name="Sekimoto S."/>
            <person name="Aerts A.L."/>
            <person name="Choi C."/>
            <person name="Clum A."/>
            <person name="LaButti K.M."/>
            <person name="Lindquist E.A."/>
            <person name="Yee Ngan C."/>
            <person name="Ohm R.A."/>
            <person name="Salamov A.A."/>
            <person name="Grigoriev I.V."/>
            <person name="Spatafora J.W."/>
            <person name="Berbee M.L."/>
        </authorList>
    </citation>
    <scope>NUCLEOTIDE SEQUENCE [LARGE SCALE GENOMIC DNA]</scope>
    <source>
        <strain evidence="2 3">NRRL 28638</strain>
    </source>
</reference>
<evidence type="ECO:0000313" key="2">
    <source>
        <dbReference type="EMBL" id="KXN65909.1"/>
    </source>
</evidence>
<feature type="domain" description="Chaplin" evidence="1">
    <location>
        <begin position="11"/>
        <end position="51"/>
    </location>
</feature>
<dbReference type="AlphaFoldDB" id="A0A137NT74"/>
<dbReference type="EMBL" id="KQ964797">
    <property type="protein sequence ID" value="KXN65909.1"/>
    <property type="molecule type" value="Genomic_DNA"/>
</dbReference>
<evidence type="ECO:0000313" key="3">
    <source>
        <dbReference type="Proteomes" id="UP000070444"/>
    </source>
</evidence>
<keyword evidence="3" id="KW-1185">Reference proteome</keyword>
<protein>
    <submittedName>
        <fullName evidence="2">DUF320-domain-containing protein</fullName>
    </submittedName>
</protein>
<feature type="non-terminal residue" evidence="2">
    <location>
        <position position="1"/>
    </location>
</feature>
<dbReference type="Pfam" id="PF03777">
    <property type="entry name" value="ChpA-C"/>
    <property type="match status" value="1"/>
</dbReference>
<name>A0A137NT74_CONC2</name>
<proteinExistence type="predicted"/>
<gene>
    <name evidence="2" type="ORF">CONCODRAFT_12370</name>
</gene>
<sequence>NPVDVTGASESPGAVSGNVVQVPVVAPINVCGNSIDVIGLVNPTFGNTCKNGVSNI</sequence>
<accession>A0A137NT74</accession>
<evidence type="ECO:0000259" key="1">
    <source>
        <dbReference type="PROSITE" id="PS51884"/>
    </source>
</evidence>
<dbReference type="Proteomes" id="UP000070444">
    <property type="component" value="Unassembled WGS sequence"/>
</dbReference>
<organism evidence="2 3">
    <name type="scientific">Conidiobolus coronatus (strain ATCC 28846 / CBS 209.66 / NRRL 28638)</name>
    <name type="common">Delacroixia coronata</name>
    <dbReference type="NCBI Taxonomy" id="796925"/>
    <lineage>
        <taxon>Eukaryota</taxon>
        <taxon>Fungi</taxon>
        <taxon>Fungi incertae sedis</taxon>
        <taxon>Zoopagomycota</taxon>
        <taxon>Entomophthoromycotina</taxon>
        <taxon>Entomophthoromycetes</taxon>
        <taxon>Entomophthorales</taxon>
        <taxon>Ancylistaceae</taxon>
        <taxon>Conidiobolus</taxon>
    </lineage>
</organism>
<dbReference type="InterPro" id="IPR005528">
    <property type="entry name" value="ChpA-H"/>
</dbReference>